<evidence type="ECO:0008006" key="4">
    <source>
        <dbReference type="Google" id="ProtNLM"/>
    </source>
</evidence>
<evidence type="ECO:0000313" key="3">
    <source>
        <dbReference type="Proteomes" id="UP000218784"/>
    </source>
</evidence>
<gene>
    <name evidence="2" type="ORF">COA17_14420</name>
</gene>
<keyword evidence="1" id="KW-0812">Transmembrane</keyword>
<reference evidence="2 3" key="1">
    <citation type="submission" date="2017-09" db="EMBL/GenBank/DDBJ databases">
        <title>Sphingomonas ginsenosidimutans KACC 14949, whole genome shotgun sequence.</title>
        <authorList>
            <person name="Feng G."/>
            <person name="Zhu H."/>
        </authorList>
    </citation>
    <scope>NUCLEOTIDE SEQUENCE [LARGE SCALE GENOMIC DNA]</scope>
    <source>
        <strain evidence="2 3">KACC 14949</strain>
    </source>
</reference>
<accession>A0A2A4HV45</accession>
<proteinExistence type="predicted"/>
<name>A0A2A4HV45_9SPHN</name>
<keyword evidence="1" id="KW-1133">Transmembrane helix</keyword>
<keyword evidence="1" id="KW-0472">Membrane</keyword>
<dbReference type="Pfam" id="PF07332">
    <property type="entry name" value="Phage_holin_3_6"/>
    <property type="match status" value="1"/>
</dbReference>
<comment type="caution">
    <text evidence="2">The sequence shown here is derived from an EMBL/GenBank/DDBJ whole genome shotgun (WGS) entry which is preliminary data.</text>
</comment>
<dbReference type="EMBL" id="NWVD01000007">
    <property type="protein sequence ID" value="PCG08250.1"/>
    <property type="molecule type" value="Genomic_DNA"/>
</dbReference>
<dbReference type="AlphaFoldDB" id="A0A2A4HV45"/>
<dbReference type="RefSeq" id="WP_096613389.1">
    <property type="nucleotide sequence ID" value="NZ_NWVD01000007.1"/>
</dbReference>
<sequence>MGLREPLLEDHSIPHLFARLTSDAREVAQAEIALAKAKVGDMTARYKAAAIYFAVAGVLAVAALIALLVGLIVSLATLIGPGFATLVVVGVTLAVAAALGYAGVTRLSR</sequence>
<evidence type="ECO:0000313" key="2">
    <source>
        <dbReference type="EMBL" id="PCG08250.1"/>
    </source>
</evidence>
<dbReference type="InterPro" id="IPR009937">
    <property type="entry name" value="Phage_holin_3_6"/>
</dbReference>
<evidence type="ECO:0000256" key="1">
    <source>
        <dbReference type="SAM" id="Phobius"/>
    </source>
</evidence>
<protein>
    <recommendedName>
        <fullName evidence="4">Phage holin family protein</fullName>
    </recommendedName>
</protein>
<keyword evidence="3" id="KW-1185">Reference proteome</keyword>
<organism evidence="2 3">
    <name type="scientific">Sphingomonas ginsenosidimutans</name>
    <dbReference type="NCBI Taxonomy" id="862134"/>
    <lineage>
        <taxon>Bacteria</taxon>
        <taxon>Pseudomonadati</taxon>
        <taxon>Pseudomonadota</taxon>
        <taxon>Alphaproteobacteria</taxon>
        <taxon>Sphingomonadales</taxon>
        <taxon>Sphingomonadaceae</taxon>
        <taxon>Sphingomonas</taxon>
    </lineage>
</organism>
<feature type="transmembrane region" description="Helical" evidence="1">
    <location>
        <begin position="82"/>
        <end position="104"/>
    </location>
</feature>
<dbReference type="Proteomes" id="UP000218784">
    <property type="component" value="Unassembled WGS sequence"/>
</dbReference>
<feature type="transmembrane region" description="Helical" evidence="1">
    <location>
        <begin position="51"/>
        <end position="76"/>
    </location>
</feature>